<reference evidence="3 4" key="1">
    <citation type="submission" date="2014-04" db="EMBL/GenBank/DDBJ databases">
        <authorList>
            <consortium name="DOE Joint Genome Institute"/>
            <person name="Kuo A."/>
            <person name="Zuccaro A."/>
            <person name="Kohler A."/>
            <person name="Nagy L.G."/>
            <person name="Floudas D."/>
            <person name="Copeland A."/>
            <person name="Barry K.W."/>
            <person name="Cichocki N."/>
            <person name="Veneault-Fourrey C."/>
            <person name="LaButti K."/>
            <person name="Lindquist E.A."/>
            <person name="Lipzen A."/>
            <person name="Lundell T."/>
            <person name="Morin E."/>
            <person name="Murat C."/>
            <person name="Sun H."/>
            <person name="Tunlid A."/>
            <person name="Henrissat B."/>
            <person name="Grigoriev I.V."/>
            <person name="Hibbett D.S."/>
            <person name="Martin F."/>
            <person name="Nordberg H.P."/>
            <person name="Cantor M.N."/>
            <person name="Hua S.X."/>
        </authorList>
    </citation>
    <scope>NUCLEOTIDE SEQUENCE [LARGE SCALE GENOMIC DNA]</scope>
    <source>
        <strain evidence="3 4">MAFF 305830</strain>
    </source>
</reference>
<dbReference type="Gene3D" id="1.20.5.510">
    <property type="entry name" value="Single helix bin"/>
    <property type="match status" value="1"/>
</dbReference>
<evidence type="ECO:0000256" key="2">
    <source>
        <dbReference type="SAM" id="Phobius"/>
    </source>
</evidence>
<organism evidence="3 4">
    <name type="scientific">Serendipita vermifera MAFF 305830</name>
    <dbReference type="NCBI Taxonomy" id="933852"/>
    <lineage>
        <taxon>Eukaryota</taxon>
        <taxon>Fungi</taxon>
        <taxon>Dikarya</taxon>
        <taxon>Basidiomycota</taxon>
        <taxon>Agaricomycotina</taxon>
        <taxon>Agaricomycetes</taxon>
        <taxon>Sebacinales</taxon>
        <taxon>Serendipitaceae</taxon>
        <taxon>Serendipita</taxon>
    </lineage>
</organism>
<keyword evidence="2" id="KW-0812">Transmembrane</keyword>
<dbReference type="STRING" id="933852.A0A0C2XLK1"/>
<accession>A0A0C2XLK1</accession>
<reference evidence="4" key="2">
    <citation type="submission" date="2015-01" db="EMBL/GenBank/DDBJ databases">
        <title>Evolutionary Origins and Diversification of the Mycorrhizal Mutualists.</title>
        <authorList>
            <consortium name="DOE Joint Genome Institute"/>
            <consortium name="Mycorrhizal Genomics Consortium"/>
            <person name="Kohler A."/>
            <person name="Kuo A."/>
            <person name="Nagy L.G."/>
            <person name="Floudas D."/>
            <person name="Copeland A."/>
            <person name="Barry K.W."/>
            <person name="Cichocki N."/>
            <person name="Veneault-Fourrey C."/>
            <person name="LaButti K."/>
            <person name="Lindquist E.A."/>
            <person name="Lipzen A."/>
            <person name="Lundell T."/>
            <person name="Morin E."/>
            <person name="Murat C."/>
            <person name="Riley R."/>
            <person name="Ohm R."/>
            <person name="Sun H."/>
            <person name="Tunlid A."/>
            <person name="Henrissat B."/>
            <person name="Grigoriev I.V."/>
            <person name="Hibbett D.S."/>
            <person name="Martin F."/>
        </authorList>
    </citation>
    <scope>NUCLEOTIDE SEQUENCE [LARGE SCALE GENOMIC DNA]</scope>
    <source>
        <strain evidence="4">MAFF 305830</strain>
    </source>
</reference>
<dbReference type="EMBL" id="KN824287">
    <property type="protein sequence ID" value="KIM29887.1"/>
    <property type="molecule type" value="Genomic_DNA"/>
</dbReference>
<feature type="compositionally biased region" description="Polar residues" evidence="1">
    <location>
        <begin position="193"/>
        <end position="208"/>
    </location>
</feature>
<keyword evidence="2" id="KW-1133">Transmembrane helix</keyword>
<proteinExistence type="predicted"/>
<keyword evidence="2" id="KW-0472">Membrane</keyword>
<sequence length="392" mass="40980">LINLCTSVGTPIPSDVTIPGSTPSSTAASQSSSTGTATGSSQTGASSSPAQSNTPQTTSNTQETSSNTGAIAGGVVGGVAVLALAILSIWLYRRKKPKSTPGVASASNAPPMAHQMRFPNPMNGGVSPSSNTATHFLNPAIVPTPSFVTPTVVTTPSFVNPTVGTTPSFTGPTVVTSPLVPDPRAGGTPPSLHATSPYFSHPSRTSTYSIPSQPLAEVMDEPQTEPLLASTYQSSTRAQTPPWVQGVDLRPGPGVPLVTDQGNTGDSELPEYRDDYTAHGGPGIVGPSSSGAVDEAAQARAYEESISQFCTTNRDLISPVLESKLRAALYLPQDNPSEIPAEYWRDTYGVEFFDLKRLQEAYERNKLTEAILRKEATTARVKGKAGPSWKPL</sequence>
<keyword evidence="4" id="KW-1185">Reference proteome</keyword>
<evidence type="ECO:0000313" key="4">
    <source>
        <dbReference type="Proteomes" id="UP000054097"/>
    </source>
</evidence>
<dbReference type="Proteomes" id="UP000054097">
    <property type="component" value="Unassembled WGS sequence"/>
</dbReference>
<name>A0A0C2XLK1_SERVB</name>
<feature type="region of interest" description="Disordered" evidence="1">
    <location>
        <begin position="182"/>
        <end position="208"/>
    </location>
</feature>
<protein>
    <submittedName>
        <fullName evidence="3">Uncharacterized protein</fullName>
    </submittedName>
</protein>
<evidence type="ECO:0000313" key="3">
    <source>
        <dbReference type="EMBL" id="KIM29887.1"/>
    </source>
</evidence>
<evidence type="ECO:0000256" key="1">
    <source>
        <dbReference type="SAM" id="MobiDB-lite"/>
    </source>
</evidence>
<gene>
    <name evidence="3" type="ORF">M408DRAFT_328657</name>
</gene>
<feature type="compositionally biased region" description="Low complexity" evidence="1">
    <location>
        <begin position="19"/>
        <end position="67"/>
    </location>
</feature>
<dbReference type="HOGENOM" id="CLU_615633_0_0_1"/>
<dbReference type="OrthoDB" id="3250507at2759"/>
<feature type="non-terminal residue" evidence="3">
    <location>
        <position position="1"/>
    </location>
</feature>
<feature type="region of interest" description="Disordered" evidence="1">
    <location>
        <begin position="1"/>
        <end position="67"/>
    </location>
</feature>
<dbReference type="AlphaFoldDB" id="A0A0C2XLK1"/>
<feature type="transmembrane region" description="Helical" evidence="2">
    <location>
        <begin position="70"/>
        <end position="92"/>
    </location>
</feature>